<sequence>MDNGIVIEKAIRRIADEYGFDIETVENAINTSEVPLDLEKMVSEGIFCFRGPNEDVKYGNAALCLSNKILANAGVAKRLIPLICERIRNWDHEDIEVLLSELKKVITIMELNPDEYPGLQKCSIDPKDLPGEKIPDDIKEKCDVWAMDKKGMCLVGIDANKLMHIDEIRKAPASCS</sequence>
<proteinExistence type="predicted"/>
<evidence type="ECO:0000313" key="1">
    <source>
        <dbReference type="EMBL" id="TQD25463.1"/>
    </source>
</evidence>
<gene>
    <name evidence="1" type="ORF">FKV42_09940</name>
</gene>
<keyword evidence="2" id="KW-1185">Reference proteome</keyword>
<comment type="caution">
    <text evidence="1">The sequence shown here is derived from an EMBL/GenBank/DDBJ whole genome shotgun (WGS) entry which is preliminary data.</text>
</comment>
<evidence type="ECO:0000313" key="2">
    <source>
        <dbReference type="Proteomes" id="UP000319335"/>
    </source>
</evidence>
<protein>
    <submittedName>
        <fullName evidence="1">Uncharacterized protein</fullName>
    </submittedName>
</protein>
<dbReference type="Proteomes" id="UP000319335">
    <property type="component" value="Unassembled WGS sequence"/>
</dbReference>
<dbReference type="AlphaFoldDB" id="A0A7Z8KNM7"/>
<dbReference type="OrthoDB" id="135332at2157"/>
<organism evidence="1 2">
    <name type="scientific">Methanolobus vulcani</name>
    <dbReference type="NCBI Taxonomy" id="38026"/>
    <lineage>
        <taxon>Archaea</taxon>
        <taxon>Methanobacteriati</taxon>
        <taxon>Methanobacteriota</taxon>
        <taxon>Stenosarchaea group</taxon>
        <taxon>Methanomicrobia</taxon>
        <taxon>Methanosarcinales</taxon>
        <taxon>Methanosarcinaceae</taxon>
        <taxon>Methanolobus</taxon>
    </lineage>
</organism>
<reference evidence="1 2" key="1">
    <citation type="submission" date="2019-06" db="EMBL/GenBank/DDBJ databases">
        <title>Draft genome sequence of Methanolobus vulcani B1d.</title>
        <authorList>
            <person name="Creighbaum A.J."/>
            <person name="Ticak T."/>
            <person name="Hariraju D."/>
            <person name="Arivett B.A."/>
            <person name="Ferguson D.J.Jr."/>
        </authorList>
    </citation>
    <scope>NUCLEOTIDE SEQUENCE [LARGE SCALE GENOMIC DNA]</scope>
    <source>
        <strain evidence="1 2">B1d</strain>
    </source>
</reference>
<accession>A0A7Z8KNM7</accession>
<dbReference type="EMBL" id="VIAQ01000015">
    <property type="protein sequence ID" value="TQD25463.1"/>
    <property type="molecule type" value="Genomic_DNA"/>
</dbReference>
<name>A0A7Z8KNM7_9EURY</name>